<protein>
    <submittedName>
        <fullName evidence="2">DUF3429 domain-containing protein</fullName>
    </submittedName>
</protein>
<feature type="transmembrane region" description="Helical" evidence="1">
    <location>
        <begin position="30"/>
        <end position="51"/>
    </location>
</feature>
<dbReference type="Pfam" id="PF11911">
    <property type="entry name" value="DUF3429"/>
    <property type="match status" value="1"/>
</dbReference>
<keyword evidence="1" id="KW-0472">Membrane</keyword>
<keyword evidence="1" id="KW-0812">Transmembrane</keyword>
<evidence type="ECO:0000313" key="3">
    <source>
        <dbReference type="Proteomes" id="UP001169719"/>
    </source>
</evidence>
<feature type="transmembrane region" description="Helical" evidence="1">
    <location>
        <begin position="71"/>
        <end position="96"/>
    </location>
</feature>
<dbReference type="Proteomes" id="UP001169719">
    <property type="component" value="Unassembled WGS sequence"/>
</dbReference>
<evidence type="ECO:0000256" key="1">
    <source>
        <dbReference type="SAM" id="Phobius"/>
    </source>
</evidence>
<keyword evidence="1" id="KW-1133">Transmembrane helix</keyword>
<organism evidence="2 3">
    <name type="scientific">Vibrio agarivorans</name>
    <dbReference type="NCBI Taxonomy" id="153622"/>
    <lineage>
        <taxon>Bacteria</taxon>
        <taxon>Pseudomonadati</taxon>
        <taxon>Pseudomonadota</taxon>
        <taxon>Gammaproteobacteria</taxon>
        <taxon>Vibrionales</taxon>
        <taxon>Vibrionaceae</taxon>
        <taxon>Vibrio</taxon>
    </lineage>
</organism>
<feature type="transmembrane region" description="Helical" evidence="1">
    <location>
        <begin position="117"/>
        <end position="136"/>
    </location>
</feature>
<gene>
    <name evidence="2" type="ORF">QWJ08_08005</name>
</gene>
<keyword evidence="3" id="KW-1185">Reference proteome</keyword>
<dbReference type="EMBL" id="JAUEOZ010000001">
    <property type="protein sequence ID" value="MDN2481337.1"/>
    <property type="molecule type" value="Genomic_DNA"/>
</dbReference>
<reference evidence="2" key="1">
    <citation type="submission" date="2024-05" db="EMBL/GenBank/DDBJ databases">
        <title>Genome Sequences of Four Agar- Degrading Marine Bacteria.</title>
        <authorList>
            <person name="Phillips E.K."/>
            <person name="Shaffer J.C."/>
            <person name="Henson M.W."/>
            <person name="Temperton B."/>
            <person name="Thrash C.J."/>
            <person name="Martin M.O."/>
        </authorList>
    </citation>
    <scope>NUCLEOTIDE SEQUENCE</scope>
    <source>
        <strain evidence="2">EKP203</strain>
    </source>
</reference>
<feature type="transmembrane region" description="Helical" evidence="1">
    <location>
        <begin position="6"/>
        <end position="23"/>
    </location>
</feature>
<comment type="caution">
    <text evidence="2">The sequence shown here is derived from an EMBL/GenBank/DDBJ whole genome shotgun (WGS) entry which is preliminary data.</text>
</comment>
<proteinExistence type="predicted"/>
<evidence type="ECO:0000313" key="2">
    <source>
        <dbReference type="EMBL" id="MDN2481337.1"/>
    </source>
</evidence>
<accession>A0ABT7Y021</accession>
<dbReference type="InterPro" id="IPR021836">
    <property type="entry name" value="DUF3429"/>
</dbReference>
<dbReference type="RefSeq" id="WP_289961457.1">
    <property type="nucleotide sequence ID" value="NZ_JAUEOZ010000001.1"/>
</dbReference>
<sequence length="138" mass="15328">MRNILGYMGLIPYIALPATVLLLNDMERGLAIYAYFAYSAGIAIFMSGAIWGRVIENDGANNTALLMSNLITLFVIALSTISFHNFTVFTIGLVLAHTFNWFFEPKVNEAYLTLRKRLTATVLISHLVMVGILYSSTL</sequence>
<name>A0ABT7Y021_9VIBR</name>